<dbReference type="AlphaFoldDB" id="A0A6C2CK10"/>
<accession>A0A6C2CK10</accession>
<dbReference type="PANTHER" id="PTHR24421">
    <property type="entry name" value="NITRATE/NITRITE SENSOR PROTEIN NARX-RELATED"/>
    <property type="match status" value="1"/>
</dbReference>
<evidence type="ECO:0000256" key="5">
    <source>
        <dbReference type="ARBA" id="ARBA00023012"/>
    </source>
</evidence>
<dbReference type="InterPro" id="IPR003660">
    <property type="entry name" value="HAMP_dom"/>
</dbReference>
<feature type="transmembrane region" description="Helical" evidence="7">
    <location>
        <begin position="132"/>
        <end position="158"/>
    </location>
</feature>
<dbReference type="InterPro" id="IPR011712">
    <property type="entry name" value="Sig_transdc_His_kin_sub3_dim/P"/>
</dbReference>
<dbReference type="RefSeq" id="WP_148580686.1">
    <property type="nucleotide sequence ID" value="NZ_SDKK01000021.1"/>
</dbReference>
<dbReference type="Pfam" id="PF07730">
    <property type="entry name" value="HisKA_3"/>
    <property type="match status" value="1"/>
</dbReference>
<dbReference type="InterPro" id="IPR036890">
    <property type="entry name" value="HATPase_C_sf"/>
</dbReference>
<evidence type="ECO:0000256" key="1">
    <source>
        <dbReference type="ARBA" id="ARBA00004370"/>
    </source>
</evidence>
<evidence type="ECO:0000256" key="8">
    <source>
        <dbReference type="SAM" id="SignalP"/>
    </source>
</evidence>
<comment type="subcellular location">
    <subcellularLocation>
        <location evidence="1">Membrane</location>
    </subcellularLocation>
</comment>
<sequence>MDMTSLLMRRAAWISAACFSVVLALAAARAQLDIRQESQGADQVARLVGELAALQSVDRQALDQQVDKLREISRSGVLRHLDFQLQDDAGQILIPTALATDAGQTRLQLRRADGSSFQATLISNPASEKAEALANIAGMAGLFLAYGLAMLAGLYWAVRYAFVPLRGIVGAIATYRKRDFSIRLPRLPVKELDHIAGALNHLAEALATAEAQQKRLSLQMLTLQEDERARLAIELHEQFGQGLTALRANVAYLMRQTADNPRVHGVVLDLESQSATIHHGIRTLLRQLQPQGATDDVPETVSLPPLLHELVKSWQDAPGQRSAYRLAVEPVDLRLPRELSLTLYRMTQEALANIARHADARRVDISLRLSTDSPNTLCWTVSDDGVGIAVLETAICHGNGLAGIRERVWAHGGYIDIGPATEGAARPGLCLAARLPVETAR</sequence>
<keyword evidence="7" id="KW-0812">Transmembrane</keyword>
<feature type="signal peptide" evidence="8">
    <location>
        <begin position="1"/>
        <end position="26"/>
    </location>
</feature>
<keyword evidence="7" id="KW-1133">Transmembrane helix</keyword>
<gene>
    <name evidence="10" type="ORF">ETQ85_19105</name>
</gene>
<dbReference type="SUPFAM" id="SSF55874">
    <property type="entry name" value="ATPase domain of HSP90 chaperone/DNA topoisomerase II/histidine kinase"/>
    <property type="match status" value="1"/>
</dbReference>
<keyword evidence="3" id="KW-0808">Transferase</keyword>
<dbReference type="EMBL" id="SDKK01000021">
    <property type="protein sequence ID" value="TYC54337.1"/>
    <property type="molecule type" value="Genomic_DNA"/>
</dbReference>
<dbReference type="GO" id="GO:0016020">
    <property type="term" value="C:membrane"/>
    <property type="evidence" value="ECO:0007669"/>
    <property type="project" value="UniProtKB-SubCell"/>
</dbReference>
<dbReference type="InterPro" id="IPR003594">
    <property type="entry name" value="HATPase_dom"/>
</dbReference>
<evidence type="ECO:0000313" key="10">
    <source>
        <dbReference type="EMBL" id="TYC54337.1"/>
    </source>
</evidence>
<evidence type="ECO:0000259" key="9">
    <source>
        <dbReference type="PROSITE" id="PS50885"/>
    </source>
</evidence>
<dbReference type="Gene3D" id="1.20.5.1930">
    <property type="match status" value="1"/>
</dbReference>
<dbReference type="GO" id="GO:0000155">
    <property type="term" value="F:phosphorelay sensor kinase activity"/>
    <property type="evidence" value="ECO:0007669"/>
    <property type="project" value="InterPro"/>
</dbReference>
<evidence type="ECO:0000256" key="2">
    <source>
        <dbReference type="ARBA" id="ARBA00022553"/>
    </source>
</evidence>
<feature type="domain" description="HAMP" evidence="9">
    <location>
        <begin position="159"/>
        <end position="211"/>
    </location>
</feature>
<dbReference type="Proteomes" id="UP000389128">
    <property type="component" value="Unassembled WGS sequence"/>
</dbReference>
<dbReference type="CDD" id="cd16917">
    <property type="entry name" value="HATPase_UhpB-NarQ-NarX-like"/>
    <property type="match status" value="1"/>
</dbReference>
<dbReference type="Gene3D" id="3.30.565.10">
    <property type="entry name" value="Histidine kinase-like ATPase, C-terminal domain"/>
    <property type="match status" value="1"/>
</dbReference>
<organism evidence="10 11">
    <name type="scientific">Zoogloea oleivorans</name>
    <dbReference type="NCBI Taxonomy" id="1552750"/>
    <lineage>
        <taxon>Bacteria</taxon>
        <taxon>Pseudomonadati</taxon>
        <taxon>Pseudomonadota</taxon>
        <taxon>Betaproteobacteria</taxon>
        <taxon>Rhodocyclales</taxon>
        <taxon>Zoogloeaceae</taxon>
        <taxon>Zoogloea</taxon>
    </lineage>
</organism>
<keyword evidence="4" id="KW-0418">Kinase</keyword>
<evidence type="ECO:0000256" key="7">
    <source>
        <dbReference type="SAM" id="Phobius"/>
    </source>
</evidence>
<comment type="caution">
    <text evidence="10">The sequence shown here is derived from an EMBL/GenBank/DDBJ whole genome shotgun (WGS) entry which is preliminary data.</text>
</comment>
<keyword evidence="6" id="KW-0175">Coiled coil</keyword>
<evidence type="ECO:0000256" key="4">
    <source>
        <dbReference type="ARBA" id="ARBA00022777"/>
    </source>
</evidence>
<keyword evidence="5" id="KW-0902">Two-component regulatory system</keyword>
<dbReference type="Pfam" id="PF02518">
    <property type="entry name" value="HATPase_c"/>
    <property type="match status" value="1"/>
</dbReference>
<dbReference type="InterPro" id="IPR050482">
    <property type="entry name" value="Sensor_HK_TwoCompSys"/>
</dbReference>
<dbReference type="PANTHER" id="PTHR24421:SF58">
    <property type="entry name" value="SIGNAL TRANSDUCTION HISTIDINE-PROTEIN KINASE_PHOSPHATASE UHPB"/>
    <property type="match status" value="1"/>
</dbReference>
<reference evidence="10 11" key="1">
    <citation type="submission" date="2019-01" db="EMBL/GenBank/DDBJ databases">
        <title>Zoogloea oleivorans genome sequencing and assembly.</title>
        <authorList>
            <person name="Tancsics A."/>
            <person name="Farkas M."/>
            <person name="Kriszt B."/>
            <person name="Maroti G."/>
            <person name="Horvath B."/>
        </authorList>
    </citation>
    <scope>NUCLEOTIDE SEQUENCE [LARGE SCALE GENOMIC DNA]</scope>
    <source>
        <strain evidence="10 11">Buc</strain>
    </source>
</reference>
<dbReference type="PROSITE" id="PS50885">
    <property type="entry name" value="HAMP"/>
    <property type="match status" value="1"/>
</dbReference>
<name>A0A6C2CK10_9RHOO</name>
<dbReference type="GO" id="GO:0046983">
    <property type="term" value="F:protein dimerization activity"/>
    <property type="evidence" value="ECO:0007669"/>
    <property type="project" value="InterPro"/>
</dbReference>
<dbReference type="OrthoDB" id="9813412at2"/>
<evidence type="ECO:0000256" key="6">
    <source>
        <dbReference type="SAM" id="Coils"/>
    </source>
</evidence>
<keyword evidence="7" id="KW-0472">Membrane</keyword>
<proteinExistence type="predicted"/>
<evidence type="ECO:0000256" key="3">
    <source>
        <dbReference type="ARBA" id="ARBA00022679"/>
    </source>
</evidence>
<keyword evidence="8" id="KW-0732">Signal</keyword>
<feature type="chain" id="PRO_5025605574" description="HAMP domain-containing protein" evidence="8">
    <location>
        <begin position="27"/>
        <end position="441"/>
    </location>
</feature>
<protein>
    <recommendedName>
        <fullName evidence="9">HAMP domain-containing protein</fullName>
    </recommendedName>
</protein>
<feature type="coiled-coil region" evidence="6">
    <location>
        <begin position="199"/>
        <end position="226"/>
    </location>
</feature>
<keyword evidence="2" id="KW-0597">Phosphoprotein</keyword>
<keyword evidence="11" id="KW-1185">Reference proteome</keyword>
<evidence type="ECO:0000313" key="11">
    <source>
        <dbReference type="Proteomes" id="UP000389128"/>
    </source>
</evidence>